<evidence type="ECO:0000313" key="3">
    <source>
        <dbReference type="Proteomes" id="UP000321223"/>
    </source>
</evidence>
<evidence type="ECO:0000313" key="2">
    <source>
        <dbReference type="EMBL" id="GCA93132.1"/>
    </source>
</evidence>
<name>A0A510PH66_MICAE</name>
<dbReference type="RefSeq" id="WP_012267790.1">
    <property type="nucleotide sequence ID" value="NZ_BHVU01000086.1"/>
</dbReference>
<evidence type="ECO:0000259" key="1">
    <source>
        <dbReference type="Pfam" id="PF15565"/>
    </source>
</evidence>
<dbReference type="EMBL" id="BHVU01000086">
    <property type="protein sequence ID" value="GCA93132.1"/>
    <property type="molecule type" value="Genomic_DNA"/>
</dbReference>
<dbReference type="Pfam" id="PF15565">
    <property type="entry name" value="Imm30"/>
    <property type="match status" value="1"/>
</dbReference>
<sequence length="142" mass="16929">MNLLKILQENRLLKTPQEIKLFEETLEKIAKYPKDDNLKELHLILDDNCEHPEIMFSLVHFLEDFDLQKQIPAFIEVIPQLMIAAPEWTKIIHYRIMNDESACKLYHNTLELANQKTPHFLYQLLLESVKNHLNSPSYQIRF</sequence>
<dbReference type="AlphaFoldDB" id="A0A510PH66"/>
<organism evidence="2 3">
    <name type="scientific">Microcystis aeruginosa 11-30S32</name>
    <dbReference type="NCBI Taxonomy" id="2358142"/>
    <lineage>
        <taxon>Bacteria</taxon>
        <taxon>Bacillati</taxon>
        <taxon>Cyanobacteriota</taxon>
        <taxon>Cyanophyceae</taxon>
        <taxon>Oscillatoriophycideae</taxon>
        <taxon>Chroococcales</taxon>
        <taxon>Microcystaceae</taxon>
        <taxon>Microcystis</taxon>
    </lineage>
</organism>
<dbReference type="InterPro" id="IPR029084">
    <property type="entry name" value="Imm30"/>
</dbReference>
<protein>
    <recommendedName>
        <fullName evidence="1">Immunity protein 30 domain-containing protein</fullName>
    </recommendedName>
</protein>
<dbReference type="Proteomes" id="UP000321223">
    <property type="component" value="Unassembled WGS sequence"/>
</dbReference>
<feature type="domain" description="Immunity protein 30" evidence="1">
    <location>
        <begin position="9"/>
        <end position="106"/>
    </location>
</feature>
<comment type="caution">
    <text evidence="2">The sequence shown here is derived from an EMBL/GenBank/DDBJ whole genome shotgun (WGS) entry which is preliminary data.</text>
</comment>
<accession>A0A510PH66</accession>
<gene>
    <name evidence="2" type="ORF">MAE30S32_17840</name>
</gene>
<proteinExistence type="predicted"/>
<reference evidence="2 3" key="1">
    <citation type="journal article" date="2019" name="Appl. Environ. Microbiol.">
        <title>Co-occurrence of broad and narrow host-range viruses infecting the toxic bloom-forming cyanobacterium Microcystis aeruginosa.</title>
        <authorList>
            <person name="Morimoto D."/>
            <person name="Tominaga K."/>
            <person name="Nishimura Y."/>
            <person name="Yoshida N."/>
            <person name="Kimura S."/>
            <person name="Sako Y."/>
            <person name="Yoshida T."/>
        </authorList>
    </citation>
    <scope>NUCLEOTIDE SEQUENCE [LARGE SCALE GENOMIC DNA]</scope>
    <source>
        <strain evidence="2 3">11-30S32</strain>
    </source>
</reference>